<feature type="compositionally biased region" description="Basic and acidic residues" evidence="1">
    <location>
        <begin position="386"/>
        <end position="410"/>
    </location>
</feature>
<name>A0A803QTU9_CANSA</name>
<accession>A0A803QTU9</accession>
<feature type="compositionally biased region" description="Low complexity" evidence="1">
    <location>
        <begin position="209"/>
        <end position="222"/>
    </location>
</feature>
<evidence type="ECO:0000259" key="2">
    <source>
        <dbReference type="Pfam" id="PF13963"/>
    </source>
</evidence>
<dbReference type="EMBL" id="UZAU01000207">
    <property type="status" value="NOT_ANNOTATED_CDS"/>
    <property type="molecule type" value="Genomic_DNA"/>
</dbReference>
<protein>
    <recommendedName>
        <fullName evidence="2">Transposase-associated domain-containing protein</fullName>
    </recommendedName>
</protein>
<feature type="compositionally biased region" description="Polar residues" evidence="1">
    <location>
        <begin position="357"/>
        <end position="366"/>
    </location>
</feature>
<feature type="compositionally biased region" description="Low complexity" evidence="1">
    <location>
        <begin position="415"/>
        <end position="434"/>
    </location>
</feature>
<dbReference type="InterPro" id="IPR029480">
    <property type="entry name" value="Transpos_assoc"/>
</dbReference>
<evidence type="ECO:0000256" key="1">
    <source>
        <dbReference type="SAM" id="MobiDB-lite"/>
    </source>
</evidence>
<reference evidence="3" key="1">
    <citation type="submission" date="2018-11" db="EMBL/GenBank/DDBJ databases">
        <authorList>
            <person name="Grassa J C."/>
        </authorList>
    </citation>
    <scope>NUCLEOTIDE SEQUENCE [LARGE SCALE GENOMIC DNA]</scope>
</reference>
<feature type="compositionally biased region" description="Basic and acidic residues" evidence="1">
    <location>
        <begin position="188"/>
        <end position="202"/>
    </location>
</feature>
<dbReference type="Pfam" id="PF13963">
    <property type="entry name" value="Transpos_assoc"/>
    <property type="match status" value="1"/>
</dbReference>
<evidence type="ECO:0000313" key="4">
    <source>
        <dbReference type="Proteomes" id="UP000596661"/>
    </source>
</evidence>
<dbReference type="EnsemblPlants" id="novel_model_1321_5bd9a17a">
    <property type="protein sequence ID" value="cds.novel_model_1321_5bd9a17a"/>
    <property type="gene ID" value="novel_gene_734_5bd9a17a"/>
</dbReference>
<feature type="compositionally biased region" description="Basic and acidic residues" evidence="1">
    <location>
        <begin position="157"/>
        <end position="169"/>
    </location>
</feature>
<dbReference type="Proteomes" id="UP000596661">
    <property type="component" value="Chromosome 2"/>
</dbReference>
<feature type="region of interest" description="Disordered" evidence="1">
    <location>
        <begin position="357"/>
        <end position="486"/>
    </location>
</feature>
<feature type="domain" description="Transposase-associated" evidence="2">
    <location>
        <begin position="5"/>
        <end position="78"/>
    </location>
</feature>
<proteinExistence type="predicted"/>
<evidence type="ECO:0000313" key="3">
    <source>
        <dbReference type="EnsemblPlants" id="cds.novel_model_1321_5bd9a17a"/>
    </source>
</evidence>
<reference evidence="3" key="2">
    <citation type="submission" date="2021-03" db="UniProtKB">
        <authorList>
            <consortium name="EnsemblPlants"/>
        </authorList>
    </citation>
    <scope>IDENTIFICATION</scope>
</reference>
<feature type="compositionally biased region" description="Polar residues" evidence="1">
    <location>
        <begin position="456"/>
        <end position="465"/>
    </location>
</feature>
<feature type="compositionally biased region" description="Low complexity" evidence="1">
    <location>
        <begin position="367"/>
        <end position="380"/>
    </location>
</feature>
<dbReference type="AlphaFoldDB" id="A0A803QTU9"/>
<dbReference type="OrthoDB" id="1932595at2759"/>
<sequence length="560" mass="62761">MTIDKTWISLRNRCDPTYWKGVQAFIAFASEHKDCDGRILCPCVRCLNTRRHPLDIVEAHVFDKGFLKSYQKWIFHGEPEVPVADEAIDENDIIEMVDVVDDSQKNKDNQKKIKYPATGTKSMAEKPFENGNFGRIETWKPVHTKKRTKSSVNEITQQDKRLKTTDEARSGTAASAPVNENSILPEVLGERHDHDQGVDPKLKSGSSIQHTQPAQAQVPTQQSMPEKRMLWMIYKLQRQVRHISQKLAPEDRLPSDDEMDDIAPMHSTGPSKPHMSRNGLCSSSQPMASHYQQSMPLPLQQSPLPFMFGQPSQQPSTQQPHIDLLGSSPSPQQMSPLAWSMTPMQMMQMMMQMFSPTPISLSTQSNPLPLSAAPPSLSASGMTTDNIRKPLKDHCDPAYRKGVHNREVGSKLKGQSSTQCTQPDQTQTPTQQTPSEKRMERMASKMQRQGGGIAPTHSTGLSQPHMSKDGFGSSSQPTTTQYQQSMSLPSQQIPFPFMFGQPSQNPLSQQPHIGLPGSSSSPQQMSPFACPITPMSQMQQMQMMMQMQQMMQMQHTPQKQ</sequence>
<dbReference type="Gramene" id="novel_model_1321_5bd9a17a">
    <property type="protein sequence ID" value="cds.novel_model_1321_5bd9a17a"/>
    <property type="gene ID" value="novel_gene_734_5bd9a17a"/>
</dbReference>
<organism evidence="3 4">
    <name type="scientific">Cannabis sativa</name>
    <name type="common">Hemp</name>
    <name type="synonym">Marijuana</name>
    <dbReference type="NCBI Taxonomy" id="3483"/>
    <lineage>
        <taxon>Eukaryota</taxon>
        <taxon>Viridiplantae</taxon>
        <taxon>Streptophyta</taxon>
        <taxon>Embryophyta</taxon>
        <taxon>Tracheophyta</taxon>
        <taxon>Spermatophyta</taxon>
        <taxon>Magnoliopsida</taxon>
        <taxon>eudicotyledons</taxon>
        <taxon>Gunneridae</taxon>
        <taxon>Pentapetalae</taxon>
        <taxon>rosids</taxon>
        <taxon>fabids</taxon>
        <taxon>Rosales</taxon>
        <taxon>Cannabaceae</taxon>
        <taxon>Cannabis</taxon>
    </lineage>
</organism>
<feature type="region of interest" description="Disordered" evidence="1">
    <location>
        <begin position="116"/>
        <end position="224"/>
    </location>
</feature>
<feature type="compositionally biased region" description="Low complexity" evidence="1">
    <location>
        <begin position="473"/>
        <end position="485"/>
    </location>
</feature>
<keyword evidence="4" id="KW-1185">Reference proteome</keyword>